<feature type="compositionally biased region" description="Basic and acidic residues" evidence="1">
    <location>
        <begin position="30"/>
        <end position="39"/>
    </location>
</feature>
<feature type="region of interest" description="Disordered" evidence="1">
    <location>
        <begin position="306"/>
        <end position="357"/>
    </location>
</feature>
<proteinExistence type="predicted"/>
<comment type="caution">
    <text evidence="2">The sequence shown here is derived from an EMBL/GenBank/DDBJ whole genome shotgun (WGS) entry which is preliminary data.</text>
</comment>
<reference evidence="2" key="1">
    <citation type="submission" date="2020-08" db="EMBL/GenBank/DDBJ databases">
        <title>Plant Genome Project.</title>
        <authorList>
            <person name="Zhang R.-G."/>
        </authorList>
    </citation>
    <scope>NUCLEOTIDE SEQUENCE</scope>
    <source>
        <strain evidence="2">WSP0</strain>
        <tissue evidence="2">Leaf</tissue>
    </source>
</reference>
<sequence length="357" mass="39407">MSRRNIPRPSIPTKSANPARSRSADQQQQQKEKRQKLSEDVPPPSASQSVPSEIRRPSPPKDLGRRQESHVDLTGASAEAEVHRPFSPSYTMADGRVLLLKDSVKEEPNLAVTLLRGLALPRDYDQVPTELLPGLGEMCSHLVQAGQAALKAYDKAAKVSAERKRYRTDRDSFRAKFKVSEAQLQETDAEVEKLKKELTEARTAASTAEAEVEKMKKEEKEKMREADAKGYEAGIKRAALEYTQTAHQMVNDELETRLPDFYRLGYVAGAEAMAGVLVIEADSNFLKQLPPPVIPDLELPYTEEECAPLPPEEDEDKEMADAEASGLEKPSEGEKKQDQAAVAEGEDGAATTLNLLT</sequence>
<evidence type="ECO:0000256" key="1">
    <source>
        <dbReference type="SAM" id="MobiDB-lite"/>
    </source>
</evidence>
<feature type="compositionally biased region" description="Basic and acidic residues" evidence="1">
    <location>
        <begin position="329"/>
        <end position="338"/>
    </location>
</feature>
<feature type="compositionally biased region" description="Basic and acidic residues" evidence="1">
    <location>
        <begin position="211"/>
        <end position="225"/>
    </location>
</feature>
<gene>
    <name evidence="2" type="ORF">RHGRI_004300</name>
</gene>
<feature type="compositionally biased region" description="Basic and acidic residues" evidence="1">
    <location>
        <begin position="62"/>
        <end position="71"/>
    </location>
</feature>
<evidence type="ECO:0000313" key="2">
    <source>
        <dbReference type="EMBL" id="KAG5561228.1"/>
    </source>
</evidence>
<feature type="region of interest" description="Disordered" evidence="1">
    <location>
        <begin position="202"/>
        <end position="225"/>
    </location>
</feature>
<dbReference type="EMBL" id="JACTNZ010000002">
    <property type="protein sequence ID" value="KAG5561228.1"/>
    <property type="molecule type" value="Genomic_DNA"/>
</dbReference>
<feature type="compositionally biased region" description="Acidic residues" evidence="1">
    <location>
        <begin position="306"/>
        <end position="318"/>
    </location>
</feature>
<protein>
    <submittedName>
        <fullName evidence="2">Uncharacterized protein</fullName>
    </submittedName>
</protein>
<accession>A0AAV6LA51</accession>
<dbReference type="Proteomes" id="UP000823749">
    <property type="component" value="Chromosome 2"/>
</dbReference>
<name>A0AAV6LA51_9ERIC</name>
<keyword evidence="3" id="KW-1185">Reference proteome</keyword>
<feature type="region of interest" description="Disordered" evidence="1">
    <location>
        <begin position="1"/>
        <end position="88"/>
    </location>
</feature>
<dbReference type="AlphaFoldDB" id="A0AAV6LA51"/>
<organism evidence="2 3">
    <name type="scientific">Rhododendron griersonianum</name>
    <dbReference type="NCBI Taxonomy" id="479676"/>
    <lineage>
        <taxon>Eukaryota</taxon>
        <taxon>Viridiplantae</taxon>
        <taxon>Streptophyta</taxon>
        <taxon>Embryophyta</taxon>
        <taxon>Tracheophyta</taxon>
        <taxon>Spermatophyta</taxon>
        <taxon>Magnoliopsida</taxon>
        <taxon>eudicotyledons</taxon>
        <taxon>Gunneridae</taxon>
        <taxon>Pentapetalae</taxon>
        <taxon>asterids</taxon>
        <taxon>Ericales</taxon>
        <taxon>Ericaceae</taxon>
        <taxon>Ericoideae</taxon>
        <taxon>Rhodoreae</taxon>
        <taxon>Rhododendron</taxon>
    </lineage>
</organism>
<evidence type="ECO:0000313" key="3">
    <source>
        <dbReference type="Proteomes" id="UP000823749"/>
    </source>
</evidence>